<dbReference type="PANTHER" id="PTHR47331">
    <property type="entry name" value="PHD-TYPE DOMAIN-CONTAINING PROTEIN"/>
    <property type="match status" value="1"/>
</dbReference>
<dbReference type="CDD" id="cd00303">
    <property type="entry name" value="retropepsin_like"/>
    <property type="match status" value="1"/>
</dbReference>
<dbReference type="Pfam" id="PF05380">
    <property type="entry name" value="Peptidase_A17"/>
    <property type="match status" value="2"/>
</dbReference>
<dbReference type="AlphaFoldDB" id="A0A921ZEW4"/>
<evidence type="ECO:0000313" key="2">
    <source>
        <dbReference type="Proteomes" id="UP000791440"/>
    </source>
</evidence>
<keyword evidence="2" id="KW-1185">Reference proteome</keyword>
<dbReference type="PANTHER" id="PTHR47331:SF5">
    <property type="entry name" value="RIBONUCLEASE H"/>
    <property type="match status" value="1"/>
</dbReference>
<protein>
    <submittedName>
        <fullName evidence="1">Uncharacterized protein</fullName>
    </submittedName>
</protein>
<name>A0A921ZEW4_MANSE</name>
<dbReference type="EMBL" id="JH668508">
    <property type="protein sequence ID" value="KAG6456300.1"/>
    <property type="molecule type" value="Genomic_DNA"/>
</dbReference>
<dbReference type="Proteomes" id="UP000791440">
    <property type="component" value="Unassembled WGS sequence"/>
</dbReference>
<sequence length="937" mass="107074">MLLHYENTHNECGPMHNADPNQQVDLLPSRSETITHILINNNKVLLKTVPVCVHGLNGVVNMVALLDDGSTVSIISDRLLKTLGVRGYKQTMRVRGAWNGSELECNSEIVNLNVSNKDGMLFTLQARSVGGLNLPTQFVSLNELMYSEPIKNIRHLLCDGQCKPEILIGQDNYHLLVPLEITYNKPAGPYVTRTPLGWCVHGRISPAIENKSHHTILNMTDQNGDEKQLEISRILLRLQEVRRSFTIDAMGITPTSSSPRQNSENIKAIEHLERTSVLKDGRWYVGLPWKDITCKMPESYNNAYNRLKGVLKKCKANKNYAARYSERIDHLLRNNYAHEIKDNKVTSNIWYLPHFGVDNPNKKKLRLVFDAAAKSNGCSLNDYLITGPDLLISLYGIMMRFRENKVAVTGDIRDMFLQIKIIPEDQNVLRFLWKTVESKNDEIKTYAMSYLIFGANCSPFIAQFIKNKNAKQYESSKPEAVNAIYKQFYMDDYIDSFEDAAPAIQLIKEISYIHRHGGFDITNWMSNSEEVLNSLPKETMCPSSVKFKIGQDGGERTLGLIWYRNEDELGFDVSFKRIPENIIDGLKRPTKREVLQLVMSIFDVYGFLSPFTIKAKILLQKLWKSNTDWDDEIPDAFCTKWFNWITLLKCLHNVRIPRCNHASIRESETANALNAPNNSEPTLRAPRAIDKSASPSARASLTISYTDLQLHIFCDASTQAMCAAAYWRWINNQGEIQIAFISSKCRVAPVKQMSVPRLELQAALLAARLSDTIIKEHKTVPSEKYFWCDSSTVLHWIRNHERDYKPFVAHRLGEIDELSLTKEWHYVPTQMNVADIATRDTCELSVLHKEWLYGPEFLYDAQNCWPKDIPDEVSDDVLERVSLVNEVISLPVPNPEKFSSWLRLLKTTCIVLSFIDKCKKLTGEVNGDMMRRRSPTT</sequence>
<reference evidence="1" key="2">
    <citation type="submission" date="2020-12" db="EMBL/GenBank/DDBJ databases">
        <authorList>
            <person name="Kanost M."/>
        </authorList>
    </citation>
    <scope>NUCLEOTIDE SEQUENCE</scope>
</reference>
<dbReference type="CDD" id="cd01644">
    <property type="entry name" value="RT_pepA17"/>
    <property type="match status" value="1"/>
</dbReference>
<organism evidence="1 2">
    <name type="scientific">Manduca sexta</name>
    <name type="common">Tobacco hawkmoth</name>
    <name type="synonym">Tobacco hornworm</name>
    <dbReference type="NCBI Taxonomy" id="7130"/>
    <lineage>
        <taxon>Eukaryota</taxon>
        <taxon>Metazoa</taxon>
        <taxon>Ecdysozoa</taxon>
        <taxon>Arthropoda</taxon>
        <taxon>Hexapoda</taxon>
        <taxon>Insecta</taxon>
        <taxon>Pterygota</taxon>
        <taxon>Neoptera</taxon>
        <taxon>Endopterygota</taxon>
        <taxon>Lepidoptera</taxon>
        <taxon>Glossata</taxon>
        <taxon>Ditrysia</taxon>
        <taxon>Bombycoidea</taxon>
        <taxon>Sphingidae</taxon>
        <taxon>Sphinginae</taxon>
        <taxon>Sphingini</taxon>
        <taxon>Manduca</taxon>
    </lineage>
</organism>
<dbReference type="InterPro" id="IPR008042">
    <property type="entry name" value="Retrotrans_Pao"/>
</dbReference>
<accession>A0A921ZEW4</accession>
<evidence type="ECO:0000313" key="1">
    <source>
        <dbReference type="EMBL" id="KAG6456300.1"/>
    </source>
</evidence>
<reference evidence="1" key="1">
    <citation type="journal article" date="2016" name="Insect Biochem. Mol. Biol.">
        <title>Multifaceted biological insights from a draft genome sequence of the tobacco hornworm moth, Manduca sexta.</title>
        <authorList>
            <person name="Kanost M.R."/>
            <person name="Arrese E.L."/>
            <person name="Cao X."/>
            <person name="Chen Y.R."/>
            <person name="Chellapilla S."/>
            <person name="Goldsmith M.R."/>
            <person name="Grosse-Wilde E."/>
            <person name="Heckel D.G."/>
            <person name="Herndon N."/>
            <person name="Jiang H."/>
            <person name="Papanicolaou A."/>
            <person name="Qu J."/>
            <person name="Soulages J.L."/>
            <person name="Vogel H."/>
            <person name="Walters J."/>
            <person name="Waterhouse R.M."/>
            <person name="Ahn S.J."/>
            <person name="Almeida F.C."/>
            <person name="An C."/>
            <person name="Aqrawi P."/>
            <person name="Bretschneider A."/>
            <person name="Bryant W.B."/>
            <person name="Bucks S."/>
            <person name="Chao H."/>
            <person name="Chevignon G."/>
            <person name="Christen J.M."/>
            <person name="Clarke D.F."/>
            <person name="Dittmer N.T."/>
            <person name="Ferguson L.C.F."/>
            <person name="Garavelou S."/>
            <person name="Gordon K.H.J."/>
            <person name="Gunaratna R.T."/>
            <person name="Han Y."/>
            <person name="Hauser F."/>
            <person name="He Y."/>
            <person name="Heidel-Fischer H."/>
            <person name="Hirsh A."/>
            <person name="Hu Y."/>
            <person name="Jiang H."/>
            <person name="Kalra D."/>
            <person name="Klinner C."/>
            <person name="Konig C."/>
            <person name="Kovar C."/>
            <person name="Kroll A.R."/>
            <person name="Kuwar S.S."/>
            <person name="Lee S.L."/>
            <person name="Lehman R."/>
            <person name="Li K."/>
            <person name="Li Z."/>
            <person name="Liang H."/>
            <person name="Lovelace S."/>
            <person name="Lu Z."/>
            <person name="Mansfield J.H."/>
            <person name="McCulloch K.J."/>
            <person name="Mathew T."/>
            <person name="Morton B."/>
            <person name="Muzny D.M."/>
            <person name="Neunemann D."/>
            <person name="Ongeri F."/>
            <person name="Pauchet Y."/>
            <person name="Pu L.L."/>
            <person name="Pyrousis I."/>
            <person name="Rao X.J."/>
            <person name="Redding A."/>
            <person name="Roesel C."/>
            <person name="Sanchez-Gracia A."/>
            <person name="Schaack S."/>
            <person name="Shukla A."/>
            <person name="Tetreau G."/>
            <person name="Wang Y."/>
            <person name="Xiong G.H."/>
            <person name="Traut W."/>
            <person name="Walsh T.K."/>
            <person name="Worley K.C."/>
            <person name="Wu D."/>
            <person name="Wu W."/>
            <person name="Wu Y.Q."/>
            <person name="Zhang X."/>
            <person name="Zou Z."/>
            <person name="Zucker H."/>
            <person name="Briscoe A.D."/>
            <person name="Burmester T."/>
            <person name="Clem R.J."/>
            <person name="Feyereisen R."/>
            <person name="Grimmelikhuijzen C.J.P."/>
            <person name="Hamodrakas S.J."/>
            <person name="Hansson B.S."/>
            <person name="Huguet E."/>
            <person name="Jermiin L.S."/>
            <person name="Lan Q."/>
            <person name="Lehman H.K."/>
            <person name="Lorenzen M."/>
            <person name="Merzendorfer H."/>
            <person name="Michalopoulos I."/>
            <person name="Morton D.B."/>
            <person name="Muthukrishnan S."/>
            <person name="Oakeshott J.G."/>
            <person name="Palmer W."/>
            <person name="Park Y."/>
            <person name="Passarelli A.L."/>
            <person name="Rozas J."/>
            <person name="Schwartz L.M."/>
            <person name="Smith W."/>
            <person name="Southgate A."/>
            <person name="Vilcinskas A."/>
            <person name="Vogt R."/>
            <person name="Wang P."/>
            <person name="Werren J."/>
            <person name="Yu X.Q."/>
            <person name="Zhou J.J."/>
            <person name="Brown S.J."/>
            <person name="Scherer S.E."/>
            <person name="Richards S."/>
            <person name="Blissard G.W."/>
        </authorList>
    </citation>
    <scope>NUCLEOTIDE SEQUENCE</scope>
</reference>
<gene>
    <name evidence="1" type="ORF">O3G_MSEX009634</name>
</gene>
<comment type="caution">
    <text evidence="1">The sequence shown here is derived from an EMBL/GenBank/DDBJ whole genome shotgun (WGS) entry which is preliminary data.</text>
</comment>
<proteinExistence type="predicted"/>